<dbReference type="PIRSF" id="PIRSF000161">
    <property type="entry name" value="DHPR"/>
    <property type="match status" value="1"/>
</dbReference>
<evidence type="ECO:0000256" key="6">
    <source>
        <dbReference type="ARBA" id="ARBA00023027"/>
    </source>
</evidence>
<dbReference type="EC" id="1.17.1.8" evidence="9"/>
<dbReference type="SUPFAM" id="SSF51735">
    <property type="entry name" value="NAD(P)-binding Rossmann-fold domains"/>
    <property type="match status" value="1"/>
</dbReference>
<dbReference type="InterPro" id="IPR023940">
    <property type="entry name" value="DHDPR_bac"/>
</dbReference>
<evidence type="ECO:0000256" key="11">
    <source>
        <dbReference type="ARBA" id="ARBA00049396"/>
    </source>
</evidence>
<comment type="pathway">
    <text evidence="8">Amino-acid biosynthesis; L-lysine biosynthesis via DAP pathway; (S)-tetrahydrodipicolinate from L-aspartate: step 4/4.</text>
</comment>
<dbReference type="InterPro" id="IPR000846">
    <property type="entry name" value="DapB_N"/>
</dbReference>
<keyword evidence="5" id="KW-0560">Oxidoreductase</keyword>
<name>A0A0K6I7S5_9HYPH</name>
<evidence type="ECO:0000256" key="1">
    <source>
        <dbReference type="ARBA" id="ARBA00006642"/>
    </source>
</evidence>
<accession>A0A0K6I7S5</accession>
<comment type="catalytic activity">
    <reaction evidence="11">
        <text>(S)-2,3,4,5-tetrahydrodipicolinate + NAD(+) + H2O = (2S,4S)-4-hydroxy-2,3,4,5-tetrahydrodipicolinate + NADH + H(+)</text>
        <dbReference type="Rhea" id="RHEA:35323"/>
        <dbReference type="ChEBI" id="CHEBI:15377"/>
        <dbReference type="ChEBI" id="CHEBI:15378"/>
        <dbReference type="ChEBI" id="CHEBI:16845"/>
        <dbReference type="ChEBI" id="CHEBI:57540"/>
        <dbReference type="ChEBI" id="CHEBI:57945"/>
        <dbReference type="ChEBI" id="CHEBI:67139"/>
        <dbReference type="EC" id="1.17.1.8"/>
    </reaction>
</comment>
<dbReference type="InterPro" id="IPR036291">
    <property type="entry name" value="NAD(P)-bd_dom_sf"/>
</dbReference>
<evidence type="ECO:0000256" key="2">
    <source>
        <dbReference type="ARBA" id="ARBA00022605"/>
    </source>
</evidence>
<dbReference type="GO" id="GO:0008839">
    <property type="term" value="F:4-hydroxy-tetrahydrodipicolinate reductase"/>
    <property type="evidence" value="ECO:0007669"/>
    <property type="project" value="UniProtKB-EC"/>
</dbReference>
<evidence type="ECO:0000259" key="12">
    <source>
        <dbReference type="Pfam" id="PF01113"/>
    </source>
</evidence>
<dbReference type="Pfam" id="PF05173">
    <property type="entry name" value="DapB_C"/>
    <property type="match status" value="1"/>
</dbReference>
<evidence type="ECO:0000256" key="4">
    <source>
        <dbReference type="ARBA" id="ARBA00022915"/>
    </source>
</evidence>
<dbReference type="Pfam" id="PF01113">
    <property type="entry name" value="DapB_N"/>
    <property type="match status" value="1"/>
</dbReference>
<protein>
    <recommendedName>
        <fullName evidence="9">4-hydroxy-tetrahydrodipicolinate reductase</fullName>
        <ecNumber evidence="9">1.17.1.8</ecNumber>
    </recommendedName>
</protein>
<keyword evidence="15" id="KW-1185">Reference proteome</keyword>
<evidence type="ECO:0000256" key="7">
    <source>
        <dbReference type="ARBA" id="ARBA00023154"/>
    </source>
</evidence>
<comment type="similarity">
    <text evidence="1">Belongs to the DapB family.</text>
</comment>
<dbReference type="InterPro" id="IPR022663">
    <property type="entry name" value="DapB_C"/>
</dbReference>
<proteinExistence type="inferred from homology"/>
<reference evidence="15" key="1">
    <citation type="submission" date="2015-08" db="EMBL/GenBank/DDBJ databases">
        <authorList>
            <person name="Varghese N."/>
        </authorList>
    </citation>
    <scope>NUCLEOTIDE SEQUENCE [LARGE SCALE GENOMIC DNA]</scope>
    <source>
        <strain evidence="15">DSM 23407</strain>
    </source>
</reference>
<keyword evidence="7" id="KW-0457">Lysine biosynthesis</keyword>
<feature type="domain" description="Dihydrodipicolinate reductase N-terminal" evidence="12">
    <location>
        <begin position="1"/>
        <end position="118"/>
    </location>
</feature>
<keyword evidence="6" id="KW-0520">NAD</keyword>
<dbReference type="RefSeq" id="WP_055456589.1">
    <property type="nucleotide sequence ID" value="NZ_CYHE01000012.1"/>
</dbReference>
<dbReference type="GO" id="GO:0005829">
    <property type="term" value="C:cytosol"/>
    <property type="evidence" value="ECO:0007669"/>
    <property type="project" value="TreeGrafter"/>
</dbReference>
<dbReference type="SUPFAM" id="SSF55347">
    <property type="entry name" value="Glyceraldehyde-3-phosphate dehydrogenase-like, C-terminal domain"/>
    <property type="match status" value="1"/>
</dbReference>
<dbReference type="Gene3D" id="3.40.50.720">
    <property type="entry name" value="NAD(P)-binding Rossmann-like Domain"/>
    <property type="match status" value="1"/>
</dbReference>
<evidence type="ECO:0000256" key="10">
    <source>
        <dbReference type="ARBA" id="ARBA00049080"/>
    </source>
</evidence>
<evidence type="ECO:0000313" key="15">
    <source>
        <dbReference type="Proteomes" id="UP000183900"/>
    </source>
</evidence>
<comment type="catalytic activity">
    <reaction evidence="10">
        <text>(S)-2,3,4,5-tetrahydrodipicolinate + NADP(+) + H2O = (2S,4S)-4-hydroxy-2,3,4,5-tetrahydrodipicolinate + NADPH + H(+)</text>
        <dbReference type="Rhea" id="RHEA:35331"/>
        <dbReference type="ChEBI" id="CHEBI:15377"/>
        <dbReference type="ChEBI" id="CHEBI:15378"/>
        <dbReference type="ChEBI" id="CHEBI:16845"/>
        <dbReference type="ChEBI" id="CHEBI:57783"/>
        <dbReference type="ChEBI" id="CHEBI:58349"/>
        <dbReference type="ChEBI" id="CHEBI:67139"/>
        <dbReference type="EC" id="1.17.1.8"/>
    </reaction>
</comment>
<dbReference type="GO" id="GO:0019877">
    <property type="term" value="P:diaminopimelate biosynthetic process"/>
    <property type="evidence" value="ECO:0007669"/>
    <property type="project" value="UniProtKB-KW"/>
</dbReference>
<dbReference type="CDD" id="cd02274">
    <property type="entry name" value="DHDPR_N"/>
    <property type="match status" value="1"/>
</dbReference>
<evidence type="ECO:0000313" key="14">
    <source>
        <dbReference type="EMBL" id="CUA99136.1"/>
    </source>
</evidence>
<dbReference type="Proteomes" id="UP000183900">
    <property type="component" value="Unassembled WGS sequence"/>
</dbReference>
<evidence type="ECO:0000256" key="8">
    <source>
        <dbReference type="ARBA" id="ARBA00037922"/>
    </source>
</evidence>
<dbReference type="AlphaFoldDB" id="A0A0K6I7S5"/>
<dbReference type="Gene3D" id="3.30.360.10">
    <property type="entry name" value="Dihydrodipicolinate Reductase, domain 2"/>
    <property type="match status" value="1"/>
</dbReference>
<keyword evidence="3" id="KW-0521">NADP</keyword>
<evidence type="ECO:0000256" key="9">
    <source>
        <dbReference type="ARBA" id="ARBA00038983"/>
    </source>
</evidence>
<dbReference type="OrthoDB" id="8357223at2"/>
<dbReference type="PANTHER" id="PTHR20836">
    <property type="entry name" value="DIHYDRODIPICOLINATE REDUCTASE"/>
    <property type="match status" value="1"/>
</dbReference>
<organism evidence="14 15">
    <name type="scientific">Pannonibacter indicus</name>
    <dbReference type="NCBI Taxonomy" id="466044"/>
    <lineage>
        <taxon>Bacteria</taxon>
        <taxon>Pseudomonadati</taxon>
        <taxon>Pseudomonadota</taxon>
        <taxon>Alphaproteobacteria</taxon>
        <taxon>Hyphomicrobiales</taxon>
        <taxon>Stappiaceae</taxon>
        <taxon>Pannonibacter</taxon>
    </lineage>
</organism>
<dbReference type="PANTHER" id="PTHR20836:SF0">
    <property type="entry name" value="4-HYDROXY-TETRAHYDRODIPICOLINATE REDUCTASE 1, CHLOROPLASTIC-RELATED"/>
    <property type="match status" value="1"/>
</dbReference>
<keyword evidence="2" id="KW-0028">Amino-acid biosynthesis</keyword>
<dbReference type="GO" id="GO:0009089">
    <property type="term" value="P:lysine biosynthetic process via diaminopimelate"/>
    <property type="evidence" value="ECO:0007669"/>
    <property type="project" value="InterPro"/>
</dbReference>
<gene>
    <name evidence="14" type="ORF">Ga0061067_11242</name>
</gene>
<sequence>MRISIFGASGRTGTKLVELVLASPGLELVAALVSPTSRHVGQPVAGGALEYRPAEAAMNTRCDVIIDFSAPAASLWLQEQIGSSPLPCVIGTTGFSRAQEDQLTGWSAHRPMVISANFALGFEAFRLCAARFASTMPGAEATVREVYHARKKAEASGTSRWLAETVRKARSKAMGFAASEPDITINREGDVTGINEVRFDLGSAGLTLTYQVHTLAAYAEGAMAAASWLRTARPDPGRYTLADTQTT</sequence>
<dbReference type="EMBL" id="CYHE01000012">
    <property type="protein sequence ID" value="CUA99136.1"/>
    <property type="molecule type" value="Genomic_DNA"/>
</dbReference>
<evidence type="ECO:0000256" key="5">
    <source>
        <dbReference type="ARBA" id="ARBA00023002"/>
    </source>
</evidence>
<feature type="domain" description="Dihydrodipicolinate reductase C-terminal" evidence="13">
    <location>
        <begin position="128"/>
        <end position="243"/>
    </location>
</feature>
<keyword evidence="4" id="KW-0220">Diaminopimelate biosynthesis</keyword>
<evidence type="ECO:0000259" key="13">
    <source>
        <dbReference type="Pfam" id="PF05173"/>
    </source>
</evidence>
<evidence type="ECO:0000256" key="3">
    <source>
        <dbReference type="ARBA" id="ARBA00022857"/>
    </source>
</evidence>